<dbReference type="Proteomes" id="UP000276542">
    <property type="component" value="Unassembled WGS sequence"/>
</dbReference>
<dbReference type="InterPro" id="IPR029063">
    <property type="entry name" value="SAM-dependent_MTases_sf"/>
</dbReference>
<keyword evidence="3" id="KW-0489">Methyltransferase</keyword>
<feature type="domain" description="Methyltransferase" evidence="2">
    <location>
        <begin position="163"/>
        <end position="305"/>
    </location>
</feature>
<dbReference type="OrthoDB" id="5502211at2"/>
<gene>
    <name evidence="3" type="ORF">D4739_09125</name>
</gene>
<dbReference type="PANTHER" id="PTHR13369:SF3">
    <property type="entry name" value="METHYLTRANSFERASE DOMAIN-CONTAINING PROTEIN"/>
    <property type="match status" value="1"/>
</dbReference>
<reference evidence="4" key="1">
    <citation type="submission" date="2018-09" db="EMBL/GenBank/DDBJ databases">
        <authorList>
            <person name="Zhu H."/>
        </authorList>
    </citation>
    <scope>NUCLEOTIDE SEQUENCE [LARGE SCALE GENOMIC DNA]</scope>
    <source>
        <strain evidence="4">K1W22B-1</strain>
    </source>
</reference>
<evidence type="ECO:0000313" key="3">
    <source>
        <dbReference type="EMBL" id="RJS46359.1"/>
    </source>
</evidence>
<sequence length="417" mass="45114">MAEPLAGALARVRAHLLDDQALVRAVASGRQRAAMPPYRRVELRFVDLKAGRHLQITSYDATQAHTANHAVGEPASAAVDALLEQPFGNWHVETLTQQHQLRVTKKNEAMVHSARRTEPVDAGEIQRGHDKAKGRLLPEDAPVLIALGISSVEGRIKPSRQAKYRQVEEFLRLLDSSVTDALQTGKLRQPTADEPLRIVDLGCGNAYLTFAAQAYLGTKLPVHLTGVDVKQQSSDHNSAVAAKLGLDMEFVVGTIADAQLAQAPDVVLALHACDTATDEALARADEWRAALVLAAPCCHHDVAAQLRKAPTPAPYSLLTRHGILRERFADTLTDAVRASILRLLGYRVDVVEFVESAHTPRNTLLRAVRTGEVVKGGSARKEYDDLVATWRIQPKLAELVGIAGPAPTGEADADPDA</sequence>
<dbReference type="Pfam" id="PF13679">
    <property type="entry name" value="Methyltransf_32"/>
    <property type="match status" value="1"/>
</dbReference>
<dbReference type="PANTHER" id="PTHR13369">
    <property type="match status" value="1"/>
</dbReference>
<proteinExistence type="predicted"/>
<dbReference type="AlphaFoldDB" id="A0A3A5H6Q4"/>
<keyword evidence="4" id="KW-1185">Reference proteome</keyword>
<dbReference type="EMBL" id="QYRP01000002">
    <property type="protein sequence ID" value="RJS46359.1"/>
    <property type="molecule type" value="Genomic_DNA"/>
</dbReference>
<dbReference type="RefSeq" id="WP_120060331.1">
    <property type="nucleotide sequence ID" value="NZ_QYRP01000002.1"/>
</dbReference>
<evidence type="ECO:0000259" key="2">
    <source>
        <dbReference type="Pfam" id="PF13679"/>
    </source>
</evidence>
<dbReference type="GO" id="GO:0005737">
    <property type="term" value="C:cytoplasm"/>
    <property type="evidence" value="ECO:0007669"/>
    <property type="project" value="TreeGrafter"/>
</dbReference>
<dbReference type="GO" id="GO:0032259">
    <property type="term" value="P:methylation"/>
    <property type="evidence" value="ECO:0007669"/>
    <property type="project" value="UniProtKB-KW"/>
</dbReference>
<organism evidence="3 4">
    <name type="scientific">Nocardioides cavernaquae</name>
    <dbReference type="NCBI Taxonomy" id="2321396"/>
    <lineage>
        <taxon>Bacteria</taxon>
        <taxon>Bacillati</taxon>
        <taxon>Actinomycetota</taxon>
        <taxon>Actinomycetes</taxon>
        <taxon>Propionibacteriales</taxon>
        <taxon>Nocardioidaceae</taxon>
        <taxon>Nocardioides</taxon>
    </lineage>
</organism>
<dbReference type="InterPro" id="IPR025714">
    <property type="entry name" value="Methyltranfer_dom"/>
</dbReference>
<accession>A0A3A5H6Q4</accession>
<dbReference type="GO" id="GO:0008168">
    <property type="term" value="F:methyltransferase activity"/>
    <property type="evidence" value="ECO:0007669"/>
    <property type="project" value="UniProtKB-KW"/>
</dbReference>
<dbReference type="SUPFAM" id="SSF53335">
    <property type="entry name" value="S-adenosyl-L-methionine-dependent methyltransferases"/>
    <property type="match status" value="1"/>
</dbReference>
<keyword evidence="3" id="KW-0808">Transferase</keyword>
<evidence type="ECO:0000256" key="1">
    <source>
        <dbReference type="SAM" id="MobiDB-lite"/>
    </source>
</evidence>
<name>A0A3A5H6Q4_9ACTN</name>
<dbReference type="Gene3D" id="3.40.50.150">
    <property type="entry name" value="Vaccinia Virus protein VP39"/>
    <property type="match status" value="1"/>
</dbReference>
<feature type="region of interest" description="Disordered" evidence="1">
    <location>
        <begin position="107"/>
        <end position="129"/>
    </location>
</feature>
<protein>
    <submittedName>
        <fullName evidence="3">SAM-dependent methyltransferase</fullName>
    </submittedName>
</protein>
<evidence type="ECO:0000313" key="4">
    <source>
        <dbReference type="Proteomes" id="UP000276542"/>
    </source>
</evidence>
<comment type="caution">
    <text evidence="3">The sequence shown here is derived from an EMBL/GenBank/DDBJ whole genome shotgun (WGS) entry which is preliminary data.</text>
</comment>